<feature type="transmembrane region" description="Helical" evidence="5">
    <location>
        <begin position="400"/>
        <end position="422"/>
    </location>
</feature>
<dbReference type="AlphaFoldDB" id="A0A1M3TAL2"/>
<dbReference type="GO" id="GO:0004497">
    <property type="term" value="F:monooxygenase activity"/>
    <property type="evidence" value="ECO:0007669"/>
    <property type="project" value="InterPro"/>
</dbReference>
<keyword evidence="5" id="KW-0472">Membrane</keyword>
<evidence type="ECO:0000256" key="1">
    <source>
        <dbReference type="ARBA" id="ARBA00007992"/>
    </source>
</evidence>
<proteinExistence type="inferred from homology"/>
<dbReference type="InterPro" id="IPR002938">
    <property type="entry name" value="FAD-bd"/>
</dbReference>
<dbReference type="PANTHER" id="PTHR47356:SF2">
    <property type="entry name" value="FAD-BINDING DOMAIN-CONTAINING PROTEIN-RELATED"/>
    <property type="match status" value="1"/>
</dbReference>
<name>A0A1M3TAL2_ASPLC</name>
<feature type="transmembrane region" description="Helical" evidence="5">
    <location>
        <begin position="442"/>
        <end position="460"/>
    </location>
</feature>
<feature type="domain" description="FAD-binding" evidence="6">
    <location>
        <begin position="5"/>
        <end position="174"/>
    </location>
</feature>
<evidence type="ECO:0000256" key="3">
    <source>
        <dbReference type="ARBA" id="ARBA00022827"/>
    </source>
</evidence>
<sequence length="466" mass="52049">MARKFQVIVIGGSISGLTFAHCLDHAGINYVLLEKHEDIEANIGGVITLAPNGTRILAQLGLDRAVNSVSQPTRLAHIGFPDGFTLTHRWPTLVATLNVLYRRLGHSWSTVTRQQLLRVLYTELQDRSKVHVKKRVIRIGTTSSGVSVSTADGHTYYGDLVVGADGVHSITRTEMWRIATQKQPELVSDDMRVGIFTEYRCAFGTSEPVPGILPGDQIVECLDGLTILVFGARDGLIGWCVIQKLDHRFQYPEIPSYSQAEAIALGESLTHVPVRKNLKFSDIWERRKFAKMAAAEEGFLRTWTYDRIACIGDSANKSTPAFGQSANIAIESAATLANGLRRLLKINCWENPSEEEITQMLEDISRTSYLRAKTMNAICQVETRFLARDGLICKFLGRYVVFRFELVAVICLSSLLAAGVRLDYLPSDEVQRKCVRSLNDPLTRNTILMLLISLLLLWIATRPWFV</sequence>
<evidence type="ECO:0000256" key="4">
    <source>
        <dbReference type="ARBA" id="ARBA00023002"/>
    </source>
</evidence>
<dbReference type="GO" id="GO:0071949">
    <property type="term" value="F:FAD binding"/>
    <property type="evidence" value="ECO:0007669"/>
    <property type="project" value="InterPro"/>
</dbReference>
<evidence type="ECO:0000313" key="8">
    <source>
        <dbReference type="Proteomes" id="UP000184063"/>
    </source>
</evidence>
<keyword evidence="3" id="KW-0274">FAD</keyword>
<keyword evidence="5" id="KW-0812">Transmembrane</keyword>
<keyword evidence="4" id="KW-0560">Oxidoreductase</keyword>
<reference evidence="8" key="1">
    <citation type="journal article" date="2017" name="Genome Biol.">
        <title>Comparative genomics reveals high biological diversity and specific adaptations in the industrially and medically important fungal genus Aspergillus.</title>
        <authorList>
            <person name="de Vries R.P."/>
            <person name="Riley R."/>
            <person name="Wiebenga A."/>
            <person name="Aguilar-Osorio G."/>
            <person name="Amillis S."/>
            <person name="Uchima C.A."/>
            <person name="Anderluh G."/>
            <person name="Asadollahi M."/>
            <person name="Askin M."/>
            <person name="Barry K."/>
            <person name="Battaglia E."/>
            <person name="Bayram O."/>
            <person name="Benocci T."/>
            <person name="Braus-Stromeyer S.A."/>
            <person name="Caldana C."/>
            <person name="Canovas D."/>
            <person name="Cerqueira G.C."/>
            <person name="Chen F."/>
            <person name="Chen W."/>
            <person name="Choi C."/>
            <person name="Clum A."/>
            <person name="Dos Santos R.A."/>
            <person name="Damasio A.R."/>
            <person name="Diallinas G."/>
            <person name="Emri T."/>
            <person name="Fekete E."/>
            <person name="Flipphi M."/>
            <person name="Freyberg S."/>
            <person name="Gallo A."/>
            <person name="Gournas C."/>
            <person name="Habgood R."/>
            <person name="Hainaut M."/>
            <person name="Harispe M.L."/>
            <person name="Henrissat B."/>
            <person name="Hilden K.S."/>
            <person name="Hope R."/>
            <person name="Hossain A."/>
            <person name="Karabika E."/>
            <person name="Karaffa L."/>
            <person name="Karanyi Z."/>
            <person name="Krasevec N."/>
            <person name="Kuo A."/>
            <person name="Kusch H."/>
            <person name="LaButti K."/>
            <person name="Lagendijk E.L."/>
            <person name="Lapidus A."/>
            <person name="Levasseur A."/>
            <person name="Lindquist E."/>
            <person name="Lipzen A."/>
            <person name="Logrieco A.F."/>
            <person name="MacCabe A."/>
            <person name="Maekelae M.R."/>
            <person name="Malavazi I."/>
            <person name="Melin P."/>
            <person name="Meyer V."/>
            <person name="Mielnichuk N."/>
            <person name="Miskei M."/>
            <person name="Molnar A.P."/>
            <person name="Mule G."/>
            <person name="Ngan C.Y."/>
            <person name="Orejas M."/>
            <person name="Orosz E."/>
            <person name="Ouedraogo J.P."/>
            <person name="Overkamp K.M."/>
            <person name="Park H.-S."/>
            <person name="Perrone G."/>
            <person name="Piumi F."/>
            <person name="Punt P.J."/>
            <person name="Ram A.F."/>
            <person name="Ramon A."/>
            <person name="Rauscher S."/>
            <person name="Record E."/>
            <person name="Riano-Pachon D.M."/>
            <person name="Robert V."/>
            <person name="Roehrig J."/>
            <person name="Ruller R."/>
            <person name="Salamov A."/>
            <person name="Salih N.S."/>
            <person name="Samson R.A."/>
            <person name="Sandor E."/>
            <person name="Sanguinetti M."/>
            <person name="Schuetze T."/>
            <person name="Sepcic K."/>
            <person name="Shelest E."/>
            <person name="Sherlock G."/>
            <person name="Sophianopoulou V."/>
            <person name="Squina F.M."/>
            <person name="Sun H."/>
            <person name="Susca A."/>
            <person name="Todd R.B."/>
            <person name="Tsang A."/>
            <person name="Unkles S.E."/>
            <person name="van de Wiele N."/>
            <person name="van Rossen-Uffink D."/>
            <person name="Oliveira J.V."/>
            <person name="Vesth T.C."/>
            <person name="Visser J."/>
            <person name="Yu J.-H."/>
            <person name="Zhou M."/>
            <person name="Andersen M.R."/>
            <person name="Archer D.B."/>
            <person name="Baker S.E."/>
            <person name="Benoit I."/>
            <person name="Brakhage A.A."/>
            <person name="Braus G.H."/>
            <person name="Fischer R."/>
            <person name="Frisvad J.C."/>
            <person name="Goldman G.H."/>
            <person name="Houbraken J."/>
            <person name="Oakley B."/>
            <person name="Pocsi I."/>
            <person name="Scazzocchio C."/>
            <person name="Seiboth B."/>
            <person name="vanKuyk P.A."/>
            <person name="Wortman J."/>
            <person name="Dyer P.S."/>
            <person name="Grigoriev I.V."/>
        </authorList>
    </citation>
    <scope>NUCLEOTIDE SEQUENCE [LARGE SCALE GENOMIC DNA]</scope>
    <source>
        <strain evidence="8">CBS 106.47</strain>
    </source>
</reference>
<comment type="similarity">
    <text evidence="1">Belongs to the paxM FAD-dependent monooxygenase family.</text>
</comment>
<protein>
    <recommendedName>
        <fullName evidence="6">FAD-binding domain-containing protein</fullName>
    </recommendedName>
</protein>
<dbReference type="Gene3D" id="3.50.50.60">
    <property type="entry name" value="FAD/NAD(P)-binding domain"/>
    <property type="match status" value="1"/>
</dbReference>
<dbReference type="OrthoDB" id="10029326at2759"/>
<evidence type="ECO:0000256" key="2">
    <source>
        <dbReference type="ARBA" id="ARBA00022630"/>
    </source>
</evidence>
<dbReference type="Proteomes" id="UP000184063">
    <property type="component" value="Unassembled WGS sequence"/>
</dbReference>
<keyword evidence="5" id="KW-1133">Transmembrane helix</keyword>
<evidence type="ECO:0000256" key="5">
    <source>
        <dbReference type="SAM" id="Phobius"/>
    </source>
</evidence>
<organism evidence="7 8">
    <name type="scientific">Aspergillus luchuensis (strain CBS 106.47)</name>
    <dbReference type="NCBI Taxonomy" id="1137211"/>
    <lineage>
        <taxon>Eukaryota</taxon>
        <taxon>Fungi</taxon>
        <taxon>Dikarya</taxon>
        <taxon>Ascomycota</taxon>
        <taxon>Pezizomycotina</taxon>
        <taxon>Eurotiomycetes</taxon>
        <taxon>Eurotiomycetidae</taxon>
        <taxon>Eurotiales</taxon>
        <taxon>Aspergillaceae</taxon>
        <taxon>Aspergillus</taxon>
        <taxon>Aspergillus subgen. Circumdati</taxon>
    </lineage>
</organism>
<dbReference type="EMBL" id="KV878245">
    <property type="protein sequence ID" value="OJZ83787.1"/>
    <property type="molecule type" value="Genomic_DNA"/>
</dbReference>
<accession>A0A1M3TAL2</accession>
<gene>
    <name evidence="7" type="ORF">ASPFODRAFT_139748</name>
</gene>
<dbReference type="SUPFAM" id="SSF51905">
    <property type="entry name" value="FAD/NAD(P)-binding domain"/>
    <property type="match status" value="1"/>
</dbReference>
<dbReference type="InterPro" id="IPR036188">
    <property type="entry name" value="FAD/NAD-bd_sf"/>
</dbReference>
<dbReference type="PANTHER" id="PTHR47356">
    <property type="entry name" value="FAD-DEPENDENT MONOOXYGENASE ASQG-RELATED"/>
    <property type="match status" value="1"/>
</dbReference>
<dbReference type="InterPro" id="IPR050562">
    <property type="entry name" value="FAD_mOase_fung"/>
</dbReference>
<evidence type="ECO:0000313" key="7">
    <source>
        <dbReference type="EMBL" id="OJZ83787.1"/>
    </source>
</evidence>
<dbReference type="VEuPathDB" id="FungiDB:ASPFODRAFT_139748"/>
<dbReference type="PRINTS" id="PR00420">
    <property type="entry name" value="RNGMNOXGNASE"/>
</dbReference>
<evidence type="ECO:0000259" key="6">
    <source>
        <dbReference type="Pfam" id="PF01494"/>
    </source>
</evidence>
<dbReference type="Pfam" id="PF01494">
    <property type="entry name" value="FAD_binding_3"/>
    <property type="match status" value="1"/>
</dbReference>
<keyword evidence="2" id="KW-0285">Flavoprotein</keyword>